<dbReference type="Proteomes" id="UP000694556">
    <property type="component" value="Unassembled WGS sequence"/>
</dbReference>
<keyword evidence="2" id="KW-0064">Aspartyl protease</keyword>
<keyword evidence="1" id="KW-0645">Protease</keyword>
<evidence type="ECO:0000313" key="5">
    <source>
        <dbReference type="Proteomes" id="UP000694556"/>
    </source>
</evidence>
<name>A0A8C3GKZ4_CAIMO</name>
<dbReference type="GO" id="GO:0006508">
    <property type="term" value="P:proteolysis"/>
    <property type="evidence" value="ECO:0007669"/>
    <property type="project" value="UniProtKB-KW"/>
</dbReference>
<dbReference type="Pfam" id="PF00692">
    <property type="entry name" value="dUTPase"/>
    <property type="match status" value="1"/>
</dbReference>
<evidence type="ECO:0000313" key="4">
    <source>
        <dbReference type="Ensembl" id="ENSCMMP00000017148.1"/>
    </source>
</evidence>
<keyword evidence="5" id="KW-1185">Reference proteome</keyword>
<evidence type="ECO:0000259" key="3">
    <source>
        <dbReference type="Pfam" id="PF00692"/>
    </source>
</evidence>
<protein>
    <recommendedName>
        <fullName evidence="3">dUTPase-like domain-containing protein</fullName>
    </recommendedName>
</protein>
<dbReference type="GO" id="GO:0004190">
    <property type="term" value="F:aspartic-type endopeptidase activity"/>
    <property type="evidence" value="ECO:0007669"/>
    <property type="project" value="UniProtKB-KW"/>
</dbReference>
<dbReference type="InterPro" id="IPR029054">
    <property type="entry name" value="dUTPase-like"/>
</dbReference>
<evidence type="ECO:0000256" key="2">
    <source>
        <dbReference type="ARBA" id="ARBA00022750"/>
    </source>
</evidence>
<dbReference type="Ensembl" id="ENSCMMT00000018861.1">
    <property type="protein sequence ID" value="ENSCMMP00000017148.1"/>
    <property type="gene ID" value="ENSCMMG00000010914.1"/>
</dbReference>
<dbReference type="PANTHER" id="PTHR19422:SF123">
    <property type="entry name" value="RT1 CLASS I, LOCUS CE15"/>
    <property type="match status" value="1"/>
</dbReference>
<accession>A0A8C3GKZ4</accession>
<sequence length="182" mass="19492">MQVQLRPEINSSRSRVILQPRSTGLPRDGAATHDPNTCPACDAARLQSDAARSQQLQPATRESLGLDLETAVEVTLIDQRPLKIPTTSEGPLLINRRLQGALLFGRSSSGVKGLFVLPGVTDADYNGIVRIMAQTSFLPIHIPKGSKIAQLVPVRVLTADLQTASERERSSQGFGSTGGLNT</sequence>
<feature type="domain" description="dUTPase-like" evidence="3">
    <location>
        <begin position="55"/>
        <end position="178"/>
    </location>
</feature>
<evidence type="ECO:0000256" key="1">
    <source>
        <dbReference type="ARBA" id="ARBA00022670"/>
    </source>
</evidence>
<dbReference type="PANTHER" id="PTHR19422">
    <property type="entry name" value="GAG RETROVIRAL POLYPROTEIN"/>
    <property type="match status" value="1"/>
</dbReference>
<dbReference type="Gene3D" id="2.70.40.10">
    <property type="match status" value="1"/>
</dbReference>
<keyword evidence="2" id="KW-0378">Hydrolase</keyword>
<reference evidence="4" key="1">
    <citation type="submission" date="2025-08" db="UniProtKB">
        <authorList>
            <consortium name="Ensembl"/>
        </authorList>
    </citation>
    <scope>IDENTIFICATION</scope>
</reference>
<dbReference type="InterPro" id="IPR036157">
    <property type="entry name" value="dUTPase-like_sf"/>
</dbReference>
<dbReference type="SUPFAM" id="SSF51283">
    <property type="entry name" value="dUTPase-like"/>
    <property type="match status" value="1"/>
</dbReference>
<organism evidence="4 5">
    <name type="scientific">Cairina moschata</name>
    <name type="common">Muscovy duck</name>
    <dbReference type="NCBI Taxonomy" id="8855"/>
    <lineage>
        <taxon>Eukaryota</taxon>
        <taxon>Metazoa</taxon>
        <taxon>Chordata</taxon>
        <taxon>Craniata</taxon>
        <taxon>Vertebrata</taxon>
        <taxon>Euteleostomi</taxon>
        <taxon>Archelosauria</taxon>
        <taxon>Archosauria</taxon>
        <taxon>Dinosauria</taxon>
        <taxon>Saurischia</taxon>
        <taxon>Theropoda</taxon>
        <taxon>Coelurosauria</taxon>
        <taxon>Aves</taxon>
        <taxon>Neognathae</taxon>
        <taxon>Galloanserae</taxon>
        <taxon>Anseriformes</taxon>
        <taxon>Anatidae</taxon>
        <taxon>Anatinae</taxon>
        <taxon>Cairina</taxon>
    </lineage>
</organism>
<reference evidence="4" key="2">
    <citation type="submission" date="2025-09" db="UniProtKB">
        <authorList>
            <consortium name="Ensembl"/>
        </authorList>
    </citation>
    <scope>IDENTIFICATION</scope>
</reference>
<proteinExistence type="predicted"/>
<dbReference type="AlphaFoldDB" id="A0A8C3GKZ4"/>
<dbReference type="InterPro" id="IPR051592">
    <property type="entry name" value="HERV-K_Pro_peptidase_A2"/>
</dbReference>